<keyword evidence="4 5" id="KW-0472">Membrane</keyword>
<sequence length="286" mass="32187">MLQRSTIQLLRFPFSFFLLPVYLFALGLVPVIHSTDAWLIFFILHLLVYPASNGYNSYMDRDEGSIGGLARPMQPTRQLFHITVLMDIAAIALSVFISNLFAIGITAYILASRAYSYRGIRLKQYPIMGYCTVVFFQGCATFFLVYHGGSMDKTTNVPLAGVLAAGLLIGAFYPITQIYQHEADKKDGVTTISRLLGYRGTFIFTAILYLAAMLALSWLFFQREQPMKLMVIATVMLPALVYFFVWAKGVWSNISVADFTHTMRMNLLASLCSNLAFLIILTGRWI</sequence>
<keyword evidence="2 5" id="KW-0812">Transmembrane</keyword>
<keyword evidence="6" id="KW-0808">Transferase</keyword>
<comment type="subcellular location">
    <subcellularLocation>
        <location evidence="1">Membrane</location>
        <topology evidence="1">Multi-pass membrane protein</topology>
    </subcellularLocation>
</comment>
<feature type="transmembrane region" description="Helical" evidence="5">
    <location>
        <begin position="267"/>
        <end position="285"/>
    </location>
</feature>
<evidence type="ECO:0000256" key="2">
    <source>
        <dbReference type="ARBA" id="ARBA00022692"/>
    </source>
</evidence>
<keyword evidence="3 5" id="KW-1133">Transmembrane helix</keyword>
<dbReference type="GO" id="GO:0016765">
    <property type="term" value="F:transferase activity, transferring alkyl or aryl (other than methyl) groups"/>
    <property type="evidence" value="ECO:0007669"/>
    <property type="project" value="InterPro"/>
</dbReference>
<evidence type="ECO:0000256" key="3">
    <source>
        <dbReference type="ARBA" id="ARBA00022989"/>
    </source>
</evidence>
<dbReference type="Proteomes" id="UP000293874">
    <property type="component" value="Unassembled WGS sequence"/>
</dbReference>
<comment type="caution">
    <text evidence="6">The sequence shown here is derived from an EMBL/GenBank/DDBJ whole genome shotgun (WGS) entry which is preliminary data.</text>
</comment>
<gene>
    <name evidence="6" type="ORF">EV199_2830</name>
</gene>
<name>A0A4V2F0Q3_9BACT</name>
<evidence type="ECO:0000313" key="7">
    <source>
        <dbReference type="Proteomes" id="UP000293874"/>
    </source>
</evidence>
<feature type="transmembrane region" description="Helical" evidence="5">
    <location>
        <begin position="127"/>
        <end position="145"/>
    </location>
</feature>
<reference evidence="6 7" key="1">
    <citation type="submission" date="2019-02" db="EMBL/GenBank/DDBJ databases">
        <title>Genomic Encyclopedia of Type Strains, Phase IV (KMG-IV): sequencing the most valuable type-strain genomes for metagenomic binning, comparative biology and taxonomic classification.</title>
        <authorList>
            <person name="Goeker M."/>
        </authorList>
    </citation>
    <scope>NUCLEOTIDE SEQUENCE [LARGE SCALE GENOMIC DNA]</scope>
    <source>
        <strain evidence="6 7">DSM 18116</strain>
    </source>
</reference>
<feature type="transmembrane region" description="Helical" evidence="5">
    <location>
        <begin position="157"/>
        <end position="176"/>
    </location>
</feature>
<dbReference type="InterPro" id="IPR000537">
    <property type="entry name" value="UbiA_prenyltransferase"/>
</dbReference>
<evidence type="ECO:0000313" key="6">
    <source>
        <dbReference type="EMBL" id="RZS70931.1"/>
    </source>
</evidence>
<proteinExistence type="predicted"/>
<feature type="transmembrane region" description="Helical" evidence="5">
    <location>
        <begin position="228"/>
        <end position="247"/>
    </location>
</feature>
<feature type="transmembrane region" description="Helical" evidence="5">
    <location>
        <begin position="12"/>
        <end position="32"/>
    </location>
</feature>
<protein>
    <submittedName>
        <fullName evidence="6">1,4-dihydroxy-2-naphthoate octaprenyltransferase</fullName>
    </submittedName>
</protein>
<dbReference type="GO" id="GO:0016020">
    <property type="term" value="C:membrane"/>
    <property type="evidence" value="ECO:0007669"/>
    <property type="project" value="UniProtKB-SubCell"/>
</dbReference>
<feature type="transmembrane region" description="Helical" evidence="5">
    <location>
        <begin position="79"/>
        <end position="107"/>
    </location>
</feature>
<organism evidence="6 7">
    <name type="scientific">Pseudobacter ginsenosidimutans</name>
    <dbReference type="NCBI Taxonomy" id="661488"/>
    <lineage>
        <taxon>Bacteria</taxon>
        <taxon>Pseudomonadati</taxon>
        <taxon>Bacteroidota</taxon>
        <taxon>Chitinophagia</taxon>
        <taxon>Chitinophagales</taxon>
        <taxon>Chitinophagaceae</taxon>
        <taxon>Pseudobacter</taxon>
    </lineage>
</organism>
<dbReference type="AlphaFoldDB" id="A0A4V2F0Q3"/>
<feature type="transmembrane region" description="Helical" evidence="5">
    <location>
        <begin position="196"/>
        <end position="221"/>
    </location>
</feature>
<dbReference type="EMBL" id="SGXA01000002">
    <property type="protein sequence ID" value="RZS70931.1"/>
    <property type="molecule type" value="Genomic_DNA"/>
</dbReference>
<dbReference type="RefSeq" id="WP_225980049.1">
    <property type="nucleotide sequence ID" value="NZ_CP042431.1"/>
</dbReference>
<evidence type="ECO:0000256" key="1">
    <source>
        <dbReference type="ARBA" id="ARBA00004141"/>
    </source>
</evidence>
<evidence type="ECO:0000256" key="5">
    <source>
        <dbReference type="SAM" id="Phobius"/>
    </source>
</evidence>
<evidence type="ECO:0000256" key="4">
    <source>
        <dbReference type="ARBA" id="ARBA00023136"/>
    </source>
</evidence>
<keyword evidence="7" id="KW-1185">Reference proteome</keyword>
<accession>A0A4V2F0Q3</accession>
<dbReference type="Pfam" id="PF01040">
    <property type="entry name" value="UbiA"/>
    <property type="match status" value="1"/>
</dbReference>